<protein>
    <submittedName>
        <fullName evidence="7">Putative isopenicillin N synthetase</fullName>
    </submittedName>
</protein>
<sequence length="381" mass="42506">MSTTSTVTSQFVDYRGVVRQLKSDTGAAKSVSFSEVPVIDIAPFLDGSNKQKVVEELKNAAMNVGFLYLKGHGLPEEVAKRAFEAAKTFFELPEDDKMSVYFKKSPEFRGWEPPKGRTHAKGDLKEAYNWGYEPSADTTKPCTTEENEAFMEAHPEAGRNVWPDKIPELRDALYGYYGETLAVGRSITRIFALALELPEDYFLQMFDRPGVLARALYYPPQDAYDEADGETKGIGIGAHSDIEMFTLLLQGPNVSCLQVLNQEGEWIKAPPIPGTLVMNIGDMLSRWTNGKFVSTVHRVINTTPHTARYSLPTFFGPSYRTIIDVLPSCVFPGEKSQFEPIEAGEYVFRRLARSRLGAAYNEAQSVEELREAVKQAAMVPT</sequence>
<feature type="domain" description="Fe2OG dioxygenase" evidence="6">
    <location>
        <begin position="205"/>
        <end position="317"/>
    </location>
</feature>
<dbReference type="Proteomes" id="UP000054007">
    <property type="component" value="Unassembled WGS sequence"/>
</dbReference>
<dbReference type="GO" id="GO:0046872">
    <property type="term" value="F:metal ion binding"/>
    <property type="evidence" value="ECO:0007669"/>
    <property type="project" value="UniProtKB-KW"/>
</dbReference>
<keyword evidence="4 5" id="KW-0408">Iron</keyword>
<dbReference type="STRING" id="1314674.A0A0D7BIS5"/>
<comment type="similarity">
    <text evidence="1 5">Belongs to the iron/ascorbate-dependent oxidoreductase family.</text>
</comment>
<evidence type="ECO:0000259" key="6">
    <source>
        <dbReference type="PROSITE" id="PS51471"/>
    </source>
</evidence>
<evidence type="ECO:0000256" key="2">
    <source>
        <dbReference type="ARBA" id="ARBA00022723"/>
    </source>
</evidence>
<dbReference type="GO" id="GO:0016491">
    <property type="term" value="F:oxidoreductase activity"/>
    <property type="evidence" value="ECO:0007669"/>
    <property type="project" value="UniProtKB-KW"/>
</dbReference>
<dbReference type="PANTHER" id="PTHR10209">
    <property type="entry name" value="OXIDOREDUCTASE, 2OG-FE II OXYGENASE FAMILY PROTEIN"/>
    <property type="match status" value="1"/>
</dbReference>
<evidence type="ECO:0000313" key="7">
    <source>
        <dbReference type="EMBL" id="KIY70352.1"/>
    </source>
</evidence>
<dbReference type="InterPro" id="IPR044861">
    <property type="entry name" value="IPNS-like_FE2OG_OXY"/>
</dbReference>
<dbReference type="EMBL" id="KN880469">
    <property type="protein sequence ID" value="KIY70352.1"/>
    <property type="molecule type" value="Genomic_DNA"/>
</dbReference>
<proteinExistence type="inferred from homology"/>
<evidence type="ECO:0000313" key="8">
    <source>
        <dbReference type="Proteomes" id="UP000054007"/>
    </source>
</evidence>
<evidence type="ECO:0000256" key="1">
    <source>
        <dbReference type="ARBA" id="ARBA00008056"/>
    </source>
</evidence>
<keyword evidence="8" id="KW-1185">Reference proteome</keyword>
<dbReference type="PRINTS" id="PR00682">
    <property type="entry name" value="IPNSYNTHASE"/>
</dbReference>
<name>A0A0D7BIS5_9AGAR</name>
<evidence type="ECO:0000256" key="3">
    <source>
        <dbReference type="ARBA" id="ARBA00023002"/>
    </source>
</evidence>
<dbReference type="PROSITE" id="PS51471">
    <property type="entry name" value="FE2OG_OXY"/>
    <property type="match status" value="1"/>
</dbReference>
<keyword evidence="2 5" id="KW-0479">Metal-binding</keyword>
<dbReference type="Pfam" id="PF14226">
    <property type="entry name" value="DIOX_N"/>
    <property type="match status" value="1"/>
</dbReference>
<dbReference type="OrthoDB" id="288590at2759"/>
<dbReference type="InterPro" id="IPR027443">
    <property type="entry name" value="IPNS-like_sf"/>
</dbReference>
<dbReference type="SUPFAM" id="SSF51197">
    <property type="entry name" value="Clavaminate synthase-like"/>
    <property type="match status" value="1"/>
</dbReference>
<organism evidence="7 8">
    <name type="scientific">Cylindrobasidium torrendii FP15055 ss-10</name>
    <dbReference type="NCBI Taxonomy" id="1314674"/>
    <lineage>
        <taxon>Eukaryota</taxon>
        <taxon>Fungi</taxon>
        <taxon>Dikarya</taxon>
        <taxon>Basidiomycota</taxon>
        <taxon>Agaricomycotina</taxon>
        <taxon>Agaricomycetes</taxon>
        <taxon>Agaricomycetidae</taxon>
        <taxon>Agaricales</taxon>
        <taxon>Marasmiineae</taxon>
        <taxon>Physalacriaceae</taxon>
        <taxon>Cylindrobasidium</taxon>
    </lineage>
</organism>
<reference evidence="7 8" key="1">
    <citation type="journal article" date="2015" name="Fungal Genet. Biol.">
        <title>Evolution of novel wood decay mechanisms in Agaricales revealed by the genome sequences of Fistulina hepatica and Cylindrobasidium torrendii.</title>
        <authorList>
            <person name="Floudas D."/>
            <person name="Held B.W."/>
            <person name="Riley R."/>
            <person name="Nagy L.G."/>
            <person name="Koehler G."/>
            <person name="Ransdell A.S."/>
            <person name="Younus H."/>
            <person name="Chow J."/>
            <person name="Chiniquy J."/>
            <person name="Lipzen A."/>
            <person name="Tritt A."/>
            <person name="Sun H."/>
            <person name="Haridas S."/>
            <person name="LaButti K."/>
            <person name="Ohm R.A."/>
            <person name="Kues U."/>
            <person name="Blanchette R.A."/>
            <person name="Grigoriev I.V."/>
            <person name="Minto R.E."/>
            <person name="Hibbett D.S."/>
        </authorList>
    </citation>
    <scope>NUCLEOTIDE SEQUENCE [LARGE SCALE GENOMIC DNA]</scope>
    <source>
        <strain evidence="7 8">FP15055 ss-10</strain>
    </source>
</reference>
<dbReference type="InterPro" id="IPR026992">
    <property type="entry name" value="DIOX_N"/>
</dbReference>
<dbReference type="Pfam" id="PF03171">
    <property type="entry name" value="2OG-FeII_Oxy"/>
    <property type="match status" value="1"/>
</dbReference>
<evidence type="ECO:0000256" key="5">
    <source>
        <dbReference type="RuleBase" id="RU003682"/>
    </source>
</evidence>
<dbReference type="InterPro" id="IPR005123">
    <property type="entry name" value="Oxoglu/Fe-dep_dioxygenase_dom"/>
</dbReference>
<dbReference type="PANTHER" id="PTHR10209:SF881">
    <property type="entry name" value="FI07970P-RELATED"/>
    <property type="match status" value="1"/>
</dbReference>
<accession>A0A0D7BIS5</accession>
<dbReference type="AlphaFoldDB" id="A0A0D7BIS5"/>
<dbReference type="Gene3D" id="2.60.120.330">
    <property type="entry name" value="B-lactam Antibiotic, Isopenicillin N Synthase, Chain"/>
    <property type="match status" value="1"/>
</dbReference>
<gene>
    <name evidence="7" type="ORF">CYLTODRAFT_408951</name>
</gene>
<evidence type="ECO:0000256" key="4">
    <source>
        <dbReference type="ARBA" id="ARBA00023004"/>
    </source>
</evidence>
<keyword evidence="3 5" id="KW-0560">Oxidoreductase</keyword>